<accession>A0A916SLX2</accession>
<evidence type="ECO:0000313" key="2">
    <source>
        <dbReference type="Proteomes" id="UP000646478"/>
    </source>
</evidence>
<sequence length="65" mass="7253">MIIMAMGAPPCNELDEHVYAVTLAEKDISLKLYFIFVPVLGELEGRRAPTAINRYLDMVLSIISV</sequence>
<proteinExistence type="predicted"/>
<gene>
    <name evidence="1" type="ORF">GCM10011491_34960</name>
</gene>
<name>A0A916SLX2_9HYPH</name>
<dbReference type="EMBL" id="BMHH01000017">
    <property type="protein sequence ID" value="GGB03887.1"/>
    <property type="molecule type" value="Genomic_DNA"/>
</dbReference>
<dbReference type="AlphaFoldDB" id="A0A916SLX2"/>
<reference evidence="1" key="2">
    <citation type="submission" date="2020-09" db="EMBL/GenBank/DDBJ databases">
        <authorList>
            <person name="Sun Q."/>
            <person name="Zhou Y."/>
        </authorList>
    </citation>
    <scope>NUCLEOTIDE SEQUENCE</scope>
    <source>
        <strain evidence="1">CGMCC 1.15082</strain>
    </source>
</reference>
<dbReference type="Proteomes" id="UP000646478">
    <property type="component" value="Unassembled WGS sequence"/>
</dbReference>
<organism evidence="1 2">
    <name type="scientific">Brucella endophytica</name>
    <dbReference type="NCBI Taxonomy" id="1963359"/>
    <lineage>
        <taxon>Bacteria</taxon>
        <taxon>Pseudomonadati</taxon>
        <taxon>Pseudomonadota</taxon>
        <taxon>Alphaproteobacteria</taxon>
        <taxon>Hyphomicrobiales</taxon>
        <taxon>Brucellaceae</taxon>
        <taxon>Brucella/Ochrobactrum group</taxon>
        <taxon>Brucella</taxon>
    </lineage>
</organism>
<protein>
    <submittedName>
        <fullName evidence="1">Uncharacterized protein</fullName>
    </submittedName>
</protein>
<keyword evidence="2" id="KW-1185">Reference proteome</keyword>
<comment type="caution">
    <text evidence="1">The sequence shown here is derived from an EMBL/GenBank/DDBJ whole genome shotgun (WGS) entry which is preliminary data.</text>
</comment>
<evidence type="ECO:0000313" key="1">
    <source>
        <dbReference type="EMBL" id="GGB03887.1"/>
    </source>
</evidence>
<reference evidence="1" key="1">
    <citation type="journal article" date="2014" name="Int. J. Syst. Evol. Microbiol.">
        <title>Complete genome sequence of Corynebacterium casei LMG S-19264T (=DSM 44701T), isolated from a smear-ripened cheese.</title>
        <authorList>
            <consortium name="US DOE Joint Genome Institute (JGI-PGF)"/>
            <person name="Walter F."/>
            <person name="Albersmeier A."/>
            <person name="Kalinowski J."/>
            <person name="Ruckert C."/>
        </authorList>
    </citation>
    <scope>NUCLEOTIDE SEQUENCE</scope>
    <source>
        <strain evidence="1">CGMCC 1.15082</strain>
    </source>
</reference>